<proteinExistence type="predicted"/>
<reference evidence="2" key="1">
    <citation type="submission" date="2023-03" db="EMBL/GenBank/DDBJ databases">
        <title>Massive genome expansion in bonnet fungi (Mycena s.s.) driven by repeated elements and novel gene families across ecological guilds.</title>
        <authorList>
            <consortium name="Lawrence Berkeley National Laboratory"/>
            <person name="Harder C.B."/>
            <person name="Miyauchi S."/>
            <person name="Viragh M."/>
            <person name="Kuo A."/>
            <person name="Thoen E."/>
            <person name="Andreopoulos B."/>
            <person name="Lu D."/>
            <person name="Skrede I."/>
            <person name="Drula E."/>
            <person name="Henrissat B."/>
            <person name="Morin E."/>
            <person name="Kohler A."/>
            <person name="Barry K."/>
            <person name="LaButti K."/>
            <person name="Morin E."/>
            <person name="Salamov A."/>
            <person name="Lipzen A."/>
            <person name="Mereny Z."/>
            <person name="Hegedus B."/>
            <person name="Baldrian P."/>
            <person name="Stursova M."/>
            <person name="Weitz H."/>
            <person name="Taylor A."/>
            <person name="Grigoriev I.V."/>
            <person name="Nagy L.G."/>
            <person name="Martin F."/>
            <person name="Kauserud H."/>
        </authorList>
    </citation>
    <scope>NUCLEOTIDE SEQUENCE</scope>
    <source>
        <strain evidence="2">CBHHK200</strain>
    </source>
</reference>
<gene>
    <name evidence="2" type="ORF">C8F04DRAFT_1304085</name>
</gene>
<accession>A0AAD6T7I6</accession>
<protein>
    <submittedName>
        <fullName evidence="2">Uncharacterized protein</fullName>
    </submittedName>
</protein>
<dbReference type="EMBL" id="JARJCM010000018">
    <property type="protein sequence ID" value="KAJ7041269.1"/>
    <property type="molecule type" value="Genomic_DNA"/>
</dbReference>
<dbReference type="AlphaFoldDB" id="A0AAD6T7I6"/>
<sequence length="365" mass="41832">ISRIQNQHLATSNQLVVAISLLAVNRSRLQGLLASTHRQVSDMHNTHLETLNQLVVTISILALKASSLQASEVAQWKSAYLDLEQQHWKIFCDVILVISKSNFMLSGSEISAYAPAVGTIRFQLQRRLERAHNYILSHFSLEEDKIAYEFQYLALDLARANANATSHRTNQKLEGEITMLEASHEQLIVIIFTLIARLSSLQRRLTKIHRHVEVLTSYVETLQMHCEERKQTILMMEDQAVEKQDRFESQIQVLLNEKDALGFKMEQIRETYTTNHEALKKLKIQSLLDKETLKKCQKEVEDKQAEIQLLKEQLESAQVAAEKRQRDEFAGLSAVHALGMHEVLKTQAAQRKKDGRLKGTLKNNY</sequence>
<evidence type="ECO:0000256" key="1">
    <source>
        <dbReference type="SAM" id="Coils"/>
    </source>
</evidence>
<keyword evidence="1" id="KW-0175">Coiled coil</keyword>
<name>A0AAD6T7I6_9AGAR</name>
<feature type="coiled-coil region" evidence="1">
    <location>
        <begin position="293"/>
        <end position="327"/>
    </location>
</feature>
<evidence type="ECO:0000313" key="2">
    <source>
        <dbReference type="EMBL" id="KAJ7041269.1"/>
    </source>
</evidence>
<organism evidence="2 3">
    <name type="scientific">Mycena alexandri</name>
    <dbReference type="NCBI Taxonomy" id="1745969"/>
    <lineage>
        <taxon>Eukaryota</taxon>
        <taxon>Fungi</taxon>
        <taxon>Dikarya</taxon>
        <taxon>Basidiomycota</taxon>
        <taxon>Agaricomycotina</taxon>
        <taxon>Agaricomycetes</taxon>
        <taxon>Agaricomycetidae</taxon>
        <taxon>Agaricales</taxon>
        <taxon>Marasmiineae</taxon>
        <taxon>Mycenaceae</taxon>
        <taxon>Mycena</taxon>
    </lineage>
</organism>
<feature type="non-terminal residue" evidence="2">
    <location>
        <position position="1"/>
    </location>
</feature>
<keyword evidence="3" id="KW-1185">Reference proteome</keyword>
<dbReference type="Proteomes" id="UP001218188">
    <property type="component" value="Unassembled WGS sequence"/>
</dbReference>
<comment type="caution">
    <text evidence="2">The sequence shown here is derived from an EMBL/GenBank/DDBJ whole genome shotgun (WGS) entry which is preliminary data.</text>
</comment>
<evidence type="ECO:0000313" key="3">
    <source>
        <dbReference type="Proteomes" id="UP001218188"/>
    </source>
</evidence>